<feature type="compositionally biased region" description="Polar residues" evidence="1">
    <location>
        <begin position="71"/>
        <end position="81"/>
    </location>
</feature>
<evidence type="ECO:0000313" key="2">
    <source>
        <dbReference type="EMBL" id="CAB4154805.1"/>
    </source>
</evidence>
<dbReference type="EMBL" id="LR796613">
    <property type="protein sequence ID" value="CAB4154805.1"/>
    <property type="molecule type" value="Genomic_DNA"/>
</dbReference>
<reference evidence="2" key="1">
    <citation type="submission" date="2020-04" db="EMBL/GenBank/DDBJ databases">
        <authorList>
            <person name="Chiriac C."/>
            <person name="Salcher M."/>
            <person name="Ghai R."/>
            <person name="Kavagutti S V."/>
        </authorList>
    </citation>
    <scope>NUCLEOTIDE SEQUENCE</scope>
</reference>
<evidence type="ECO:0000256" key="1">
    <source>
        <dbReference type="SAM" id="MobiDB-lite"/>
    </source>
</evidence>
<sequence>MTTVKALISGQSIARAVERSVHREIIRKVLVKAEDYILENKLIHAGAALALADRLKADLHGDKGTLGDNGGQMSPSNEGKK</sequence>
<protein>
    <submittedName>
        <fullName evidence="2">Uncharacterized protein</fullName>
    </submittedName>
</protein>
<name>A0A6J5NCA2_9CAUD</name>
<gene>
    <name evidence="2" type="ORF">UFOVP653_30</name>
</gene>
<proteinExistence type="predicted"/>
<organism evidence="2">
    <name type="scientific">uncultured Caudovirales phage</name>
    <dbReference type="NCBI Taxonomy" id="2100421"/>
    <lineage>
        <taxon>Viruses</taxon>
        <taxon>Duplodnaviria</taxon>
        <taxon>Heunggongvirae</taxon>
        <taxon>Uroviricota</taxon>
        <taxon>Caudoviricetes</taxon>
        <taxon>Peduoviridae</taxon>
        <taxon>Maltschvirus</taxon>
        <taxon>Maltschvirus maltsch</taxon>
    </lineage>
</organism>
<accession>A0A6J5NCA2</accession>
<feature type="region of interest" description="Disordered" evidence="1">
    <location>
        <begin position="62"/>
        <end position="81"/>
    </location>
</feature>